<organism evidence="1 2">
    <name type="scientific">Salegentibacter flavus</name>
    <dbReference type="NCBI Taxonomy" id="287099"/>
    <lineage>
        <taxon>Bacteria</taxon>
        <taxon>Pseudomonadati</taxon>
        <taxon>Bacteroidota</taxon>
        <taxon>Flavobacteriia</taxon>
        <taxon>Flavobacteriales</taxon>
        <taxon>Flavobacteriaceae</taxon>
        <taxon>Salegentibacter</taxon>
    </lineage>
</organism>
<protein>
    <submittedName>
        <fullName evidence="1">Uncharacterized protein</fullName>
    </submittedName>
</protein>
<dbReference type="EMBL" id="FOVL01000002">
    <property type="protein sequence ID" value="SFN35281.1"/>
    <property type="molecule type" value="Genomic_DNA"/>
</dbReference>
<proteinExistence type="predicted"/>
<evidence type="ECO:0000313" key="2">
    <source>
        <dbReference type="Proteomes" id="UP000199153"/>
    </source>
</evidence>
<reference evidence="1 2" key="1">
    <citation type="submission" date="2016-10" db="EMBL/GenBank/DDBJ databases">
        <authorList>
            <person name="de Groot N.N."/>
        </authorList>
    </citation>
    <scope>NUCLEOTIDE SEQUENCE [LARGE SCALE GENOMIC DNA]</scope>
    <source>
        <strain evidence="1 2">DSM 17794</strain>
    </source>
</reference>
<evidence type="ECO:0000313" key="1">
    <source>
        <dbReference type="EMBL" id="SFN35281.1"/>
    </source>
</evidence>
<sequence>MKWTVLFIVFFSPFLVLSQVGVGTTSPGAQLDIVASNPSNPENIDGLLIPRVNSFPTVNPGPVQHGMLIYLSNDLPNFPAGFYYWYNPDAEWKSIVSDAKSANFYKENTLESPGNIDEPIFRKGNIGIGTEQIVSKLQIAINPGKDLDIKKGIEVVNSNSEVTRNTYGIEVKNSSKTNAIKYGIKNHVTGDGG</sequence>
<dbReference type="Proteomes" id="UP000199153">
    <property type="component" value="Unassembled WGS sequence"/>
</dbReference>
<dbReference type="OrthoDB" id="1488700at2"/>
<gene>
    <name evidence="1" type="ORF">SAMN05660413_00676</name>
</gene>
<keyword evidence="2" id="KW-1185">Reference proteome</keyword>
<dbReference type="AlphaFoldDB" id="A0A1I4YB20"/>
<name>A0A1I4YB20_9FLAO</name>
<accession>A0A1I4YB20</accession>
<dbReference type="RefSeq" id="WP_093405841.1">
    <property type="nucleotide sequence ID" value="NZ_FOVL01000002.1"/>
</dbReference>
<dbReference type="STRING" id="287099.SAMN05660413_00676"/>